<sequence length="55" mass="6562">MYIRTISFEYFLKHLAISGEVFLCLIFIQRHFTVTERPYNFNSDTQNLDIKKTSA</sequence>
<evidence type="ECO:0000313" key="2">
    <source>
        <dbReference type="Proteomes" id="UP001354989"/>
    </source>
</evidence>
<dbReference type="EMBL" id="AP025292">
    <property type="protein sequence ID" value="BDC98436.1"/>
    <property type="molecule type" value="Genomic_DNA"/>
</dbReference>
<keyword evidence="2" id="KW-1185">Reference proteome</keyword>
<reference evidence="1 2" key="1">
    <citation type="submission" date="2021-12" db="EMBL/GenBank/DDBJ databases">
        <title>Genome sequencing of bacteria with rrn-lacking chromosome and rrn-plasmid.</title>
        <authorList>
            <person name="Anda M."/>
            <person name="Iwasaki W."/>
        </authorList>
    </citation>
    <scope>NUCLEOTIDE SEQUENCE [LARGE SCALE GENOMIC DNA]</scope>
    <source>
        <strain evidence="1 2">NBRC 101262</strain>
    </source>
</reference>
<name>A0ABM7VBY3_9BACT</name>
<protein>
    <submittedName>
        <fullName evidence="1">Uncharacterized protein</fullName>
    </submittedName>
</protein>
<dbReference type="Proteomes" id="UP001354989">
    <property type="component" value="Chromosome"/>
</dbReference>
<accession>A0ABM7VBY3</accession>
<organism evidence="1 2">
    <name type="scientific">Persicobacter psychrovividus</name>
    <dbReference type="NCBI Taxonomy" id="387638"/>
    <lineage>
        <taxon>Bacteria</taxon>
        <taxon>Pseudomonadati</taxon>
        <taxon>Bacteroidota</taxon>
        <taxon>Cytophagia</taxon>
        <taxon>Cytophagales</taxon>
        <taxon>Persicobacteraceae</taxon>
        <taxon>Persicobacter</taxon>
    </lineage>
</organism>
<evidence type="ECO:0000313" key="1">
    <source>
        <dbReference type="EMBL" id="BDC98436.1"/>
    </source>
</evidence>
<proteinExistence type="predicted"/>
<gene>
    <name evidence="1" type="ORF">PEPS_07170</name>
</gene>